<dbReference type="EMBL" id="CP025096">
    <property type="protein sequence ID" value="AUD00435.1"/>
    <property type="molecule type" value="Genomic_DNA"/>
</dbReference>
<sequence length="437" mass="48414">MAPSSSDSPQPLMAIVAYLFAQRETILNNWRTACLEDTTLTKAFSLSREEFNNLLPLILDILEARLLGKAPQVDPALTAQAHGLHRWQKSLSLIDTMREVAHLTQILYSELRRFQSLFPQTDAQLLLNVTQQISLIMQEAMEGSVVKYDELQRLEAVQRSATLQQVVEKMTTLSQERSTMLRASAHDLQGGLGIINGAAYMLKLEGLSEDQRVQYLDMLNRNLANVEVMLTNLMDLSRLEAGEEKLQIEQIDVAPFLHDMIRGGQTLAAERKLILRAEGPASLLVETDPVKLQRIIQNLLLNALKYTSDGFISISWALENEVRWIVSVQDSGPGLPATLAGVFGDQLKPTVEATSVLSVDAAEPVSVLPTNVPIIPPIEQLSELSHKTKQGEGIGLQIVKRLCELLSANLEIESITGRGTLFRIRLPMLYNHAQAAG</sequence>
<dbReference type="EC" id="2.7.13.3" evidence="2"/>
<dbReference type="InterPro" id="IPR003661">
    <property type="entry name" value="HisK_dim/P_dom"/>
</dbReference>
<organism evidence="10 11">
    <name type="scientific">Spirosoma pollinicola</name>
    <dbReference type="NCBI Taxonomy" id="2057025"/>
    <lineage>
        <taxon>Bacteria</taxon>
        <taxon>Pseudomonadati</taxon>
        <taxon>Bacteroidota</taxon>
        <taxon>Cytophagia</taxon>
        <taxon>Cytophagales</taxon>
        <taxon>Cytophagaceae</taxon>
        <taxon>Spirosoma</taxon>
    </lineage>
</organism>
<evidence type="ECO:0000313" key="10">
    <source>
        <dbReference type="EMBL" id="AUD00435.1"/>
    </source>
</evidence>
<reference evidence="10 11" key="1">
    <citation type="submission" date="2017-11" db="EMBL/GenBank/DDBJ databases">
        <title>Taxonomic description and genome sequences of Spirosoma HA7 sp. nov., isolated from pollen microhabitat of Corylus avellana.</title>
        <authorList>
            <person name="Ambika Manirajan B."/>
            <person name="Suarez C."/>
            <person name="Ratering S."/>
            <person name="Geissler-Plaum R."/>
            <person name="Cardinale M."/>
            <person name="Sylvia S."/>
        </authorList>
    </citation>
    <scope>NUCLEOTIDE SEQUENCE [LARGE SCALE GENOMIC DNA]</scope>
    <source>
        <strain evidence="10 11">HA7</strain>
    </source>
</reference>
<keyword evidence="7" id="KW-0067">ATP-binding</keyword>
<dbReference type="PANTHER" id="PTHR42878:SF7">
    <property type="entry name" value="SENSOR HISTIDINE KINASE GLRK"/>
    <property type="match status" value="1"/>
</dbReference>
<dbReference type="InterPro" id="IPR003594">
    <property type="entry name" value="HATPase_dom"/>
</dbReference>
<dbReference type="GO" id="GO:0005524">
    <property type="term" value="F:ATP binding"/>
    <property type="evidence" value="ECO:0007669"/>
    <property type="project" value="UniProtKB-KW"/>
</dbReference>
<dbReference type="GO" id="GO:0000156">
    <property type="term" value="F:phosphorelay response regulator activity"/>
    <property type="evidence" value="ECO:0007669"/>
    <property type="project" value="TreeGrafter"/>
</dbReference>
<dbReference type="Gene3D" id="3.30.565.10">
    <property type="entry name" value="Histidine kinase-like ATPase, C-terminal domain"/>
    <property type="match status" value="1"/>
</dbReference>
<evidence type="ECO:0000313" key="11">
    <source>
        <dbReference type="Proteomes" id="UP000232883"/>
    </source>
</evidence>
<keyword evidence="3" id="KW-0597">Phosphoprotein</keyword>
<feature type="domain" description="Histidine kinase" evidence="9">
    <location>
        <begin position="183"/>
        <end position="430"/>
    </location>
</feature>
<keyword evidence="5" id="KW-0547">Nucleotide-binding</keyword>
<dbReference type="OrthoDB" id="9764438at2"/>
<evidence type="ECO:0000256" key="7">
    <source>
        <dbReference type="ARBA" id="ARBA00022840"/>
    </source>
</evidence>
<dbReference type="Gene3D" id="1.10.287.130">
    <property type="match status" value="1"/>
</dbReference>
<evidence type="ECO:0000256" key="3">
    <source>
        <dbReference type="ARBA" id="ARBA00022553"/>
    </source>
</evidence>
<name>A0A2K8YS38_9BACT</name>
<dbReference type="InterPro" id="IPR036890">
    <property type="entry name" value="HATPase_C_sf"/>
</dbReference>
<dbReference type="Pfam" id="PF02518">
    <property type="entry name" value="HATPase_c"/>
    <property type="match status" value="1"/>
</dbReference>
<dbReference type="GO" id="GO:0007234">
    <property type="term" value="P:osmosensory signaling via phosphorelay pathway"/>
    <property type="evidence" value="ECO:0007669"/>
    <property type="project" value="TreeGrafter"/>
</dbReference>
<keyword evidence="8" id="KW-0902">Two-component regulatory system</keyword>
<dbReference type="InterPro" id="IPR050351">
    <property type="entry name" value="BphY/WalK/GraS-like"/>
</dbReference>
<protein>
    <recommendedName>
        <fullName evidence="2">histidine kinase</fullName>
        <ecNumber evidence="2">2.7.13.3</ecNumber>
    </recommendedName>
</protein>
<dbReference type="InterPro" id="IPR004358">
    <property type="entry name" value="Sig_transdc_His_kin-like_C"/>
</dbReference>
<dbReference type="InterPro" id="IPR005467">
    <property type="entry name" value="His_kinase_dom"/>
</dbReference>
<evidence type="ECO:0000256" key="8">
    <source>
        <dbReference type="ARBA" id="ARBA00023012"/>
    </source>
</evidence>
<dbReference type="RefSeq" id="WP_100985861.1">
    <property type="nucleotide sequence ID" value="NZ_CP025096.1"/>
</dbReference>
<proteinExistence type="predicted"/>
<dbReference type="AlphaFoldDB" id="A0A2K8YS38"/>
<dbReference type="SMART" id="SM00388">
    <property type="entry name" value="HisKA"/>
    <property type="match status" value="1"/>
</dbReference>
<evidence type="ECO:0000256" key="5">
    <source>
        <dbReference type="ARBA" id="ARBA00022741"/>
    </source>
</evidence>
<dbReference type="SMART" id="SM00387">
    <property type="entry name" value="HATPase_c"/>
    <property type="match status" value="1"/>
</dbReference>
<keyword evidence="4" id="KW-0808">Transferase</keyword>
<dbReference type="PANTHER" id="PTHR42878">
    <property type="entry name" value="TWO-COMPONENT HISTIDINE KINASE"/>
    <property type="match status" value="1"/>
</dbReference>
<dbReference type="KEGG" id="spir:CWM47_00520"/>
<evidence type="ECO:0000256" key="4">
    <source>
        <dbReference type="ARBA" id="ARBA00022679"/>
    </source>
</evidence>
<dbReference type="GO" id="GO:0000155">
    <property type="term" value="F:phosphorelay sensor kinase activity"/>
    <property type="evidence" value="ECO:0007669"/>
    <property type="project" value="InterPro"/>
</dbReference>
<dbReference type="GO" id="GO:0030295">
    <property type="term" value="F:protein kinase activator activity"/>
    <property type="evidence" value="ECO:0007669"/>
    <property type="project" value="TreeGrafter"/>
</dbReference>
<keyword evidence="11" id="KW-1185">Reference proteome</keyword>
<evidence type="ECO:0000256" key="1">
    <source>
        <dbReference type="ARBA" id="ARBA00000085"/>
    </source>
</evidence>
<evidence type="ECO:0000259" key="9">
    <source>
        <dbReference type="PROSITE" id="PS50109"/>
    </source>
</evidence>
<dbReference type="SUPFAM" id="SSF47384">
    <property type="entry name" value="Homodimeric domain of signal transducing histidine kinase"/>
    <property type="match status" value="1"/>
</dbReference>
<evidence type="ECO:0000256" key="2">
    <source>
        <dbReference type="ARBA" id="ARBA00012438"/>
    </source>
</evidence>
<dbReference type="PRINTS" id="PR00344">
    <property type="entry name" value="BCTRLSENSOR"/>
</dbReference>
<evidence type="ECO:0000256" key="6">
    <source>
        <dbReference type="ARBA" id="ARBA00022777"/>
    </source>
</evidence>
<dbReference type="InterPro" id="IPR036097">
    <property type="entry name" value="HisK_dim/P_sf"/>
</dbReference>
<dbReference type="Proteomes" id="UP000232883">
    <property type="component" value="Chromosome"/>
</dbReference>
<accession>A0A2K8YS38</accession>
<gene>
    <name evidence="10" type="ORF">CWM47_00520</name>
</gene>
<dbReference type="SUPFAM" id="SSF55874">
    <property type="entry name" value="ATPase domain of HSP90 chaperone/DNA topoisomerase II/histidine kinase"/>
    <property type="match status" value="1"/>
</dbReference>
<comment type="catalytic activity">
    <reaction evidence="1">
        <text>ATP + protein L-histidine = ADP + protein N-phospho-L-histidine.</text>
        <dbReference type="EC" id="2.7.13.3"/>
    </reaction>
</comment>
<dbReference type="CDD" id="cd00082">
    <property type="entry name" value="HisKA"/>
    <property type="match status" value="1"/>
</dbReference>
<dbReference type="PROSITE" id="PS50109">
    <property type="entry name" value="HIS_KIN"/>
    <property type="match status" value="1"/>
</dbReference>
<keyword evidence="6 10" id="KW-0418">Kinase</keyword>